<reference evidence="1" key="1">
    <citation type="submission" date="2018-01" db="EMBL/GenBank/DDBJ databases">
        <title>An insight into the sialome of Amazonian anophelines.</title>
        <authorList>
            <person name="Ribeiro J.M."/>
            <person name="Scarpassa V."/>
            <person name="Calvo E."/>
        </authorList>
    </citation>
    <scope>NUCLEOTIDE SEQUENCE</scope>
    <source>
        <tissue evidence="1">Salivary glands</tissue>
    </source>
</reference>
<organism evidence="1">
    <name type="scientific">Anopheles marajoara</name>
    <dbReference type="NCBI Taxonomy" id="58244"/>
    <lineage>
        <taxon>Eukaryota</taxon>
        <taxon>Metazoa</taxon>
        <taxon>Ecdysozoa</taxon>
        <taxon>Arthropoda</taxon>
        <taxon>Hexapoda</taxon>
        <taxon>Insecta</taxon>
        <taxon>Pterygota</taxon>
        <taxon>Neoptera</taxon>
        <taxon>Endopterygota</taxon>
        <taxon>Diptera</taxon>
        <taxon>Nematocera</taxon>
        <taxon>Culicoidea</taxon>
        <taxon>Culicidae</taxon>
        <taxon>Anophelinae</taxon>
        <taxon>Anopheles</taxon>
    </lineage>
</organism>
<accession>A0A2M4C8J4</accession>
<sequence length="102" mass="12026">MLVIARFLELSLLVLYLLALRKQRLLRSMILHRTDALFLQILVYLGIIHRIDRHRAPQLLEVFVNLEVGRTIVVVQDLFLIVRPGNENDLRCTVLQHFITVW</sequence>
<name>A0A2M4C8J4_9DIPT</name>
<dbReference type="EMBL" id="GGFJ01012506">
    <property type="protein sequence ID" value="MBW61647.1"/>
    <property type="molecule type" value="Transcribed_RNA"/>
</dbReference>
<dbReference type="AlphaFoldDB" id="A0A2M4C8J4"/>
<protein>
    <submittedName>
        <fullName evidence="1">Putative secreted protein</fullName>
    </submittedName>
</protein>
<proteinExistence type="predicted"/>
<evidence type="ECO:0000313" key="1">
    <source>
        <dbReference type="EMBL" id="MBW61647.1"/>
    </source>
</evidence>